<name>A0ABM3VLQ8_MUSDO</name>
<dbReference type="RefSeq" id="XP_058986727.1">
    <property type="nucleotide sequence ID" value="XM_059130744.1"/>
</dbReference>
<feature type="transmembrane region" description="Helical" evidence="4">
    <location>
        <begin position="12"/>
        <end position="30"/>
    </location>
</feature>
<reference evidence="7" key="1">
    <citation type="submission" date="2025-08" db="UniProtKB">
        <authorList>
            <consortium name="RefSeq"/>
        </authorList>
    </citation>
    <scope>IDENTIFICATION</scope>
    <source>
        <strain evidence="7">Aabys</strain>
        <tissue evidence="7">Whole body</tissue>
    </source>
</reference>
<dbReference type="InterPro" id="IPR001965">
    <property type="entry name" value="Znf_PHD"/>
</dbReference>
<accession>A0ABM3VLQ8</accession>
<dbReference type="InterPro" id="IPR019786">
    <property type="entry name" value="Zinc_finger_PHD-type_CS"/>
</dbReference>
<keyword evidence="4" id="KW-0812">Transmembrane</keyword>
<keyword evidence="3" id="KW-0862">Zinc</keyword>
<dbReference type="Gene3D" id="3.30.40.10">
    <property type="entry name" value="Zinc/RING finger domain, C3HC4 (zinc finger)"/>
    <property type="match status" value="1"/>
</dbReference>
<keyword evidence="2" id="KW-0863">Zinc-finger</keyword>
<protein>
    <submittedName>
        <fullName evidence="7">Uncharacterized protein LOC131806547</fullName>
    </submittedName>
</protein>
<feature type="domain" description="Zinc finger PHD-type" evidence="5">
    <location>
        <begin position="43"/>
        <end position="93"/>
    </location>
</feature>
<dbReference type="GeneID" id="131806547"/>
<evidence type="ECO:0000256" key="2">
    <source>
        <dbReference type="ARBA" id="ARBA00022771"/>
    </source>
</evidence>
<keyword evidence="4" id="KW-0472">Membrane</keyword>
<evidence type="ECO:0000313" key="7">
    <source>
        <dbReference type="RefSeq" id="XP_058986727.1"/>
    </source>
</evidence>
<dbReference type="SMART" id="SM00249">
    <property type="entry name" value="PHD"/>
    <property type="match status" value="1"/>
</dbReference>
<sequence length="410" mass="45225">MAFGGVGFSSHLFNLLLCIFVWRSFFYSFASAKVILKMPSLLTCNICKDHIAKSKYKIGCKGCANFFHLDCVGISEAEAKINKQLRYTCVCCVRAAGGSGDAGVVDRGTKANTAVDASSVGATADASLNGGDGTVGVAACDFVGNSDALRELQDNLILSMKQQMDTYMARCLSEFRAKTDALFDLYNAQISEVKRDVVELKKAVVELKMTVSEVKSTALLAEKKLADRISELESFNNVLQRRLNRADIIIRGLPENIKDLRSFVVKVANLCGLQLSHGDMQQCCYISERRAVLVKFNSIQTRDSLIRRFVKRGKVTLKEVMENCLLESRIYLNDHLVKSASSLVFACRGLLKKKKIKKFRLLNSDEPQVEVILADGSKTIFERQELLEFARSCPLQPGGAPLVGDMLLGV</sequence>
<evidence type="ECO:0000256" key="3">
    <source>
        <dbReference type="ARBA" id="ARBA00022833"/>
    </source>
</evidence>
<dbReference type="Proteomes" id="UP001652621">
    <property type="component" value="Unplaced"/>
</dbReference>
<proteinExistence type="predicted"/>
<evidence type="ECO:0000256" key="4">
    <source>
        <dbReference type="SAM" id="Phobius"/>
    </source>
</evidence>
<evidence type="ECO:0000256" key="1">
    <source>
        <dbReference type="ARBA" id="ARBA00022723"/>
    </source>
</evidence>
<keyword evidence="4" id="KW-1133">Transmembrane helix</keyword>
<evidence type="ECO:0000259" key="5">
    <source>
        <dbReference type="SMART" id="SM00249"/>
    </source>
</evidence>
<dbReference type="SUPFAM" id="SSF57903">
    <property type="entry name" value="FYVE/PHD zinc finger"/>
    <property type="match status" value="1"/>
</dbReference>
<evidence type="ECO:0000313" key="6">
    <source>
        <dbReference type="Proteomes" id="UP001652621"/>
    </source>
</evidence>
<keyword evidence="6" id="KW-1185">Reference proteome</keyword>
<dbReference type="InterPro" id="IPR013083">
    <property type="entry name" value="Znf_RING/FYVE/PHD"/>
</dbReference>
<keyword evidence="1" id="KW-0479">Metal-binding</keyword>
<dbReference type="PROSITE" id="PS01359">
    <property type="entry name" value="ZF_PHD_1"/>
    <property type="match status" value="1"/>
</dbReference>
<organism evidence="6 7">
    <name type="scientific">Musca domestica</name>
    <name type="common">House fly</name>
    <dbReference type="NCBI Taxonomy" id="7370"/>
    <lineage>
        <taxon>Eukaryota</taxon>
        <taxon>Metazoa</taxon>
        <taxon>Ecdysozoa</taxon>
        <taxon>Arthropoda</taxon>
        <taxon>Hexapoda</taxon>
        <taxon>Insecta</taxon>
        <taxon>Pterygota</taxon>
        <taxon>Neoptera</taxon>
        <taxon>Endopterygota</taxon>
        <taxon>Diptera</taxon>
        <taxon>Brachycera</taxon>
        <taxon>Muscomorpha</taxon>
        <taxon>Muscoidea</taxon>
        <taxon>Muscidae</taxon>
        <taxon>Musca</taxon>
    </lineage>
</organism>
<gene>
    <name evidence="7" type="primary">LOC131806547</name>
</gene>
<dbReference type="InterPro" id="IPR011011">
    <property type="entry name" value="Znf_FYVE_PHD"/>
</dbReference>